<organism evidence="1">
    <name type="scientific">Rhizophora mucronata</name>
    <name type="common">Asiatic mangrove</name>
    <dbReference type="NCBI Taxonomy" id="61149"/>
    <lineage>
        <taxon>Eukaryota</taxon>
        <taxon>Viridiplantae</taxon>
        <taxon>Streptophyta</taxon>
        <taxon>Embryophyta</taxon>
        <taxon>Tracheophyta</taxon>
        <taxon>Spermatophyta</taxon>
        <taxon>Magnoliopsida</taxon>
        <taxon>eudicotyledons</taxon>
        <taxon>Gunneridae</taxon>
        <taxon>Pentapetalae</taxon>
        <taxon>rosids</taxon>
        <taxon>fabids</taxon>
        <taxon>Malpighiales</taxon>
        <taxon>Rhizophoraceae</taxon>
        <taxon>Rhizophora</taxon>
    </lineage>
</organism>
<evidence type="ECO:0000313" key="1">
    <source>
        <dbReference type="EMBL" id="MBX23505.1"/>
    </source>
</evidence>
<dbReference type="AlphaFoldDB" id="A0A2P2LZV7"/>
<protein>
    <submittedName>
        <fullName evidence="1">Uncharacterized protein</fullName>
    </submittedName>
</protein>
<dbReference type="EMBL" id="GGEC01043021">
    <property type="protein sequence ID" value="MBX23505.1"/>
    <property type="molecule type" value="Transcribed_RNA"/>
</dbReference>
<reference evidence="1" key="1">
    <citation type="submission" date="2018-02" db="EMBL/GenBank/DDBJ databases">
        <title>Rhizophora mucronata_Transcriptome.</title>
        <authorList>
            <person name="Meera S.P."/>
            <person name="Sreeshan A."/>
            <person name="Augustine A."/>
        </authorList>
    </citation>
    <scope>NUCLEOTIDE SEQUENCE</scope>
    <source>
        <tissue evidence="1">Leaf</tissue>
    </source>
</reference>
<proteinExistence type="predicted"/>
<name>A0A2P2LZV7_RHIMU</name>
<accession>A0A2P2LZV7</accession>
<sequence>MSFIFLKKMIHLVVLSQLLNISIYSFCLSRVSSYIS</sequence>